<dbReference type="STRING" id="1314776.A0A166B9G6"/>
<reference evidence="1 2" key="1">
    <citation type="journal article" date="2016" name="Mol. Biol. Evol.">
        <title>Comparative Genomics of Early-Diverging Mushroom-Forming Fungi Provides Insights into the Origins of Lignocellulose Decay Capabilities.</title>
        <authorList>
            <person name="Nagy L.G."/>
            <person name="Riley R."/>
            <person name="Tritt A."/>
            <person name="Adam C."/>
            <person name="Daum C."/>
            <person name="Floudas D."/>
            <person name="Sun H."/>
            <person name="Yadav J.S."/>
            <person name="Pangilinan J."/>
            <person name="Larsson K.H."/>
            <person name="Matsuura K."/>
            <person name="Barry K."/>
            <person name="Labutti K."/>
            <person name="Kuo R."/>
            <person name="Ohm R.A."/>
            <person name="Bhattacharya S.S."/>
            <person name="Shirouzu T."/>
            <person name="Yoshinaga Y."/>
            <person name="Martin F.M."/>
            <person name="Grigoriev I.V."/>
            <person name="Hibbett D.S."/>
        </authorList>
    </citation>
    <scope>NUCLEOTIDE SEQUENCE [LARGE SCALE GENOMIC DNA]</scope>
    <source>
        <strain evidence="1 2">HHB10207 ss-3</strain>
    </source>
</reference>
<evidence type="ECO:0000313" key="2">
    <source>
        <dbReference type="Proteomes" id="UP000076798"/>
    </source>
</evidence>
<organism evidence="1 2">
    <name type="scientific">Sistotremastrum suecicum HHB10207 ss-3</name>
    <dbReference type="NCBI Taxonomy" id="1314776"/>
    <lineage>
        <taxon>Eukaryota</taxon>
        <taxon>Fungi</taxon>
        <taxon>Dikarya</taxon>
        <taxon>Basidiomycota</taxon>
        <taxon>Agaricomycotina</taxon>
        <taxon>Agaricomycetes</taxon>
        <taxon>Sistotremastrales</taxon>
        <taxon>Sistotremastraceae</taxon>
        <taxon>Sistotremastrum</taxon>
    </lineage>
</organism>
<dbReference type="Proteomes" id="UP000076798">
    <property type="component" value="Unassembled WGS sequence"/>
</dbReference>
<dbReference type="Gene3D" id="1.20.1280.50">
    <property type="match status" value="1"/>
</dbReference>
<keyword evidence="2" id="KW-1185">Reference proteome</keyword>
<name>A0A166B9G6_9AGAM</name>
<protein>
    <recommendedName>
        <fullName evidence="3">F-box domain-containing protein</fullName>
    </recommendedName>
</protein>
<dbReference type="OrthoDB" id="676979at2759"/>
<gene>
    <name evidence="1" type="ORF">SISSUDRAFT_1063922</name>
</gene>
<dbReference type="AlphaFoldDB" id="A0A166B9G6"/>
<evidence type="ECO:0000313" key="1">
    <source>
        <dbReference type="EMBL" id="KZT36129.1"/>
    </source>
</evidence>
<dbReference type="EMBL" id="KV428116">
    <property type="protein sequence ID" value="KZT36129.1"/>
    <property type="molecule type" value="Genomic_DNA"/>
</dbReference>
<evidence type="ECO:0008006" key="3">
    <source>
        <dbReference type="Google" id="ProtNLM"/>
    </source>
</evidence>
<sequence>MSDSHELWTEIEASVAKGIQNQLVGHRQSKKNVMDVEEAFGQIEGRLSVLLKQQRNLFTPIGGLSDEIILEILHYCLLPSHRYDLPRLQKPKLNAALSLCTRWRRIGVNAPSLWTTICLPSNLKLFRLYRERSGTLPLSIYLSTQDLAVHGSVEAYLGDSLPQLFPRLAGLYIDWSIRGYGGLRSFLSTHIGHAELPCLISLQVEFSGEDYEGPDYMVNAPNLREYRFYGSLDHVHLTPFDNLLKFELECFVMEPGEILYLLSLLPRVEHCDISNADPPASIEDDHGLSVVTLNKLRSLSISTLEVSDMACLIRHIDLPSSATLSLRTGRNTSAAATSIDDFVGSFLKLSEGLSISCNLSDRSRASETIYTLKSNARAKIDVTHYLYDKHALKFMELESLCAHATSLTALTLHSITLPSRNSLVRVLKVWTQLADIGVCTEQMQFEKLLTALETPPGILCPKLRTLECSGTRFDSSRMKYFLQSRKDYGVPLQELKCTKGFAEPDVTGFVSLVPTLTEFEPNLSKCGFSHSWVRDCNCNLAP</sequence>
<accession>A0A166B9G6</accession>
<proteinExistence type="predicted"/>